<comment type="caution">
    <text evidence="2">The sequence shown here is derived from an EMBL/GenBank/DDBJ whole genome shotgun (WGS) entry which is preliminary data.</text>
</comment>
<proteinExistence type="predicted"/>
<evidence type="ECO:0000313" key="3">
    <source>
        <dbReference type="Proteomes" id="UP000466586"/>
    </source>
</evidence>
<dbReference type="Pfam" id="PF14100">
    <property type="entry name" value="DUF6807"/>
    <property type="match status" value="1"/>
</dbReference>
<sequence>MTFNLKILALFFLGTGFTASSQNLPVQLNSNTSAKKVDVLIGGKLFTSFHYPDTIEKPFLYPINTVSGRTLTRKFPLETKAGERTDHPHHIGLWMNYESVNGLDFWNNSYAIPADKKSKYGWITNVKVEKAKSGDKGELQYSADWNNQDKKVLLREQTVFSFSGTEKMQVIDRTTTLTVQKDTVKFADVKDGFLAIRVTGELESPLEKPQEFTDIHGNKTTLSTTGQYKANGIYLSSEGKTGNDVWGTRGKWCVLNGTVEGQDVSIAILDNPQNPGYPTYWHARGYGLFAANPLGQKVFSNGKENLNLVLKPGEAVTFKYRIIINSGRLTTENINKLFDEFTPINR</sequence>
<dbReference type="Proteomes" id="UP000466586">
    <property type="component" value="Unassembled WGS sequence"/>
</dbReference>
<dbReference type="InterPro" id="IPR029475">
    <property type="entry name" value="DUF6807"/>
</dbReference>
<evidence type="ECO:0008006" key="4">
    <source>
        <dbReference type="Google" id="ProtNLM"/>
    </source>
</evidence>
<feature type="chain" id="PRO_5029598582" description="Methane oxygenase PmoA" evidence="1">
    <location>
        <begin position="22"/>
        <end position="346"/>
    </location>
</feature>
<evidence type="ECO:0000256" key="1">
    <source>
        <dbReference type="SAM" id="SignalP"/>
    </source>
</evidence>
<keyword evidence="3" id="KW-1185">Reference proteome</keyword>
<protein>
    <recommendedName>
        <fullName evidence="4">Methane oxygenase PmoA</fullName>
    </recommendedName>
</protein>
<dbReference type="EMBL" id="WVHT01000007">
    <property type="protein sequence ID" value="MXV52272.1"/>
    <property type="molecule type" value="Genomic_DNA"/>
</dbReference>
<dbReference type="AlphaFoldDB" id="A0A7K1YCG1"/>
<keyword evidence="1" id="KW-0732">Signal</keyword>
<feature type="signal peptide" evidence="1">
    <location>
        <begin position="1"/>
        <end position="21"/>
    </location>
</feature>
<gene>
    <name evidence="2" type="ORF">GS399_14940</name>
</gene>
<dbReference type="RefSeq" id="WP_160845451.1">
    <property type="nucleotide sequence ID" value="NZ_WVHT01000007.1"/>
</dbReference>
<accession>A0A7K1YCG1</accession>
<organism evidence="2 3">
    <name type="scientific">Hufsiella arboris</name>
    <dbReference type="NCBI Taxonomy" id="2695275"/>
    <lineage>
        <taxon>Bacteria</taxon>
        <taxon>Pseudomonadati</taxon>
        <taxon>Bacteroidota</taxon>
        <taxon>Sphingobacteriia</taxon>
        <taxon>Sphingobacteriales</taxon>
        <taxon>Sphingobacteriaceae</taxon>
        <taxon>Hufsiella</taxon>
    </lineage>
</organism>
<reference evidence="2 3" key="1">
    <citation type="submission" date="2019-11" db="EMBL/GenBank/DDBJ databases">
        <title>Pedobacter sp. HMF7647 Genome sequencing and assembly.</title>
        <authorList>
            <person name="Kang H."/>
            <person name="Kim H."/>
            <person name="Joh K."/>
        </authorList>
    </citation>
    <scope>NUCLEOTIDE SEQUENCE [LARGE SCALE GENOMIC DNA]</scope>
    <source>
        <strain evidence="2 3">HMF7647</strain>
    </source>
</reference>
<evidence type="ECO:0000313" key="2">
    <source>
        <dbReference type="EMBL" id="MXV52272.1"/>
    </source>
</evidence>
<name>A0A7K1YCG1_9SPHI</name>